<proteinExistence type="predicted"/>
<organism evidence="2 3">
    <name type="scientific">Rhizophagus irregularis</name>
    <dbReference type="NCBI Taxonomy" id="588596"/>
    <lineage>
        <taxon>Eukaryota</taxon>
        <taxon>Fungi</taxon>
        <taxon>Fungi incertae sedis</taxon>
        <taxon>Mucoromycota</taxon>
        <taxon>Glomeromycotina</taxon>
        <taxon>Glomeromycetes</taxon>
        <taxon>Glomerales</taxon>
        <taxon>Glomeraceae</taxon>
        <taxon>Rhizophagus</taxon>
    </lineage>
</organism>
<name>A0A2N1M5W8_9GLOM</name>
<dbReference type="Proteomes" id="UP000233469">
    <property type="component" value="Unassembled WGS sequence"/>
</dbReference>
<dbReference type="Gene3D" id="2.60.40.1520">
    <property type="entry name" value="Hemocyanin, C-terminal domain"/>
    <property type="match status" value="1"/>
</dbReference>
<dbReference type="EMBL" id="LLXL01004885">
    <property type="protein sequence ID" value="PKK56990.1"/>
    <property type="molecule type" value="Genomic_DNA"/>
</dbReference>
<dbReference type="SUPFAM" id="SSF81296">
    <property type="entry name" value="E set domains"/>
    <property type="match status" value="1"/>
</dbReference>
<evidence type="ECO:0000313" key="3">
    <source>
        <dbReference type="Proteomes" id="UP000233469"/>
    </source>
</evidence>
<sequence>ISRCGSISFCASEASEKYPDKKPMGYPFDRPFKNNSYEEVRKEKTFRNFCHEEELILLIFILLNFTDVCWIK</sequence>
<dbReference type="AlphaFoldDB" id="A0A2N1M5W8"/>
<feature type="non-terminal residue" evidence="2">
    <location>
        <position position="1"/>
    </location>
</feature>
<dbReference type="InterPro" id="IPR037020">
    <property type="entry name" value="Hemocyanin_C_sf"/>
</dbReference>
<reference evidence="2 3" key="2">
    <citation type="submission" date="2017-10" db="EMBL/GenBank/DDBJ databases">
        <title>Extensive intraspecific genome diversity in a model arbuscular mycorrhizal fungus.</title>
        <authorList>
            <person name="Chen E.C.H."/>
            <person name="Morin E."/>
            <person name="Baudet D."/>
            <person name="Noel J."/>
            <person name="Ndikumana S."/>
            <person name="Charron P."/>
            <person name="St-Onge C."/>
            <person name="Giorgi J."/>
            <person name="Grigoriev I.V."/>
            <person name="Roux C."/>
            <person name="Martin F.M."/>
            <person name="Corradi N."/>
        </authorList>
    </citation>
    <scope>NUCLEOTIDE SEQUENCE [LARGE SCALE GENOMIC DNA]</scope>
    <source>
        <strain evidence="2 3">C2</strain>
    </source>
</reference>
<dbReference type="Pfam" id="PF03723">
    <property type="entry name" value="Hemocyanin_C"/>
    <property type="match status" value="1"/>
</dbReference>
<feature type="domain" description="Hemocyanin C-terminal" evidence="1">
    <location>
        <begin position="10"/>
        <end position="41"/>
    </location>
</feature>
<evidence type="ECO:0000259" key="1">
    <source>
        <dbReference type="Pfam" id="PF03723"/>
    </source>
</evidence>
<gene>
    <name evidence="2" type="ORF">RhiirC2_764154</name>
</gene>
<comment type="caution">
    <text evidence="2">The sequence shown here is derived from an EMBL/GenBank/DDBJ whole genome shotgun (WGS) entry which is preliminary data.</text>
</comment>
<evidence type="ECO:0000313" key="2">
    <source>
        <dbReference type="EMBL" id="PKK56990.1"/>
    </source>
</evidence>
<protein>
    <recommendedName>
        <fullName evidence="1">Hemocyanin C-terminal domain-containing protein</fullName>
    </recommendedName>
</protein>
<dbReference type="InterPro" id="IPR005203">
    <property type="entry name" value="Hemocyanin_C"/>
</dbReference>
<accession>A0A2N1M5W8</accession>
<reference evidence="2 3" key="1">
    <citation type="submission" date="2016-04" db="EMBL/GenBank/DDBJ databases">
        <title>Genome analyses suggest a sexual origin of heterokaryosis in a supposedly ancient asexual fungus.</title>
        <authorList>
            <person name="Ropars J."/>
            <person name="Sedzielewska K."/>
            <person name="Noel J."/>
            <person name="Charron P."/>
            <person name="Farinelli L."/>
            <person name="Marton T."/>
            <person name="Kruger M."/>
            <person name="Pelin A."/>
            <person name="Brachmann A."/>
            <person name="Corradi N."/>
        </authorList>
    </citation>
    <scope>NUCLEOTIDE SEQUENCE [LARGE SCALE GENOMIC DNA]</scope>
    <source>
        <strain evidence="2 3">C2</strain>
    </source>
</reference>
<dbReference type="InterPro" id="IPR014756">
    <property type="entry name" value="Ig_E-set"/>
</dbReference>